<sequence length="123" mass="14321">MDRLQRQSCRKTSEDRNITWNKKCDKVYSSSELNEIEKLVLSLDGKADNPYLYTRGVVGNGEPKCQQYEYREYKQNNSQLTEEDANFAFINTPNENVAFYLSFGPHFSIPQLGNLLRVCLWVV</sequence>
<reference evidence="1 2" key="1">
    <citation type="journal article" date="2019" name="Sci. Rep.">
        <title>Orb-weaving spider Araneus ventricosus genome elucidates the spidroin gene catalogue.</title>
        <authorList>
            <person name="Kono N."/>
            <person name="Nakamura H."/>
            <person name="Ohtoshi R."/>
            <person name="Moran D.A.P."/>
            <person name="Shinohara A."/>
            <person name="Yoshida Y."/>
            <person name="Fujiwara M."/>
            <person name="Mori M."/>
            <person name="Tomita M."/>
            <person name="Arakawa K."/>
        </authorList>
    </citation>
    <scope>NUCLEOTIDE SEQUENCE [LARGE SCALE GENOMIC DNA]</scope>
</reference>
<dbReference type="AlphaFoldDB" id="A0A4Y2RQK3"/>
<name>A0A4Y2RQK3_ARAVE</name>
<evidence type="ECO:0000313" key="2">
    <source>
        <dbReference type="Proteomes" id="UP000499080"/>
    </source>
</evidence>
<evidence type="ECO:0000313" key="1">
    <source>
        <dbReference type="EMBL" id="GBN77636.1"/>
    </source>
</evidence>
<comment type="caution">
    <text evidence="1">The sequence shown here is derived from an EMBL/GenBank/DDBJ whole genome shotgun (WGS) entry which is preliminary data.</text>
</comment>
<dbReference type="EMBL" id="BGPR01017899">
    <property type="protein sequence ID" value="GBN77636.1"/>
    <property type="molecule type" value="Genomic_DNA"/>
</dbReference>
<gene>
    <name evidence="1" type="ORF">AVEN_203643_1</name>
</gene>
<keyword evidence="2" id="KW-1185">Reference proteome</keyword>
<proteinExistence type="predicted"/>
<organism evidence="1 2">
    <name type="scientific">Araneus ventricosus</name>
    <name type="common">Orbweaver spider</name>
    <name type="synonym">Epeira ventricosa</name>
    <dbReference type="NCBI Taxonomy" id="182803"/>
    <lineage>
        <taxon>Eukaryota</taxon>
        <taxon>Metazoa</taxon>
        <taxon>Ecdysozoa</taxon>
        <taxon>Arthropoda</taxon>
        <taxon>Chelicerata</taxon>
        <taxon>Arachnida</taxon>
        <taxon>Araneae</taxon>
        <taxon>Araneomorphae</taxon>
        <taxon>Entelegynae</taxon>
        <taxon>Araneoidea</taxon>
        <taxon>Araneidae</taxon>
        <taxon>Araneus</taxon>
    </lineage>
</organism>
<accession>A0A4Y2RQK3</accession>
<protein>
    <submittedName>
        <fullName evidence="1">Uncharacterized protein</fullName>
    </submittedName>
</protein>
<dbReference type="Proteomes" id="UP000499080">
    <property type="component" value="Unassembled WGS sequence"/>
</dbReference>